<dbReference type="PANTHER" id="PTHR21560">
    <property type="entry name" value="VERY KIND PROTEIN"/>
    <property type="match status" value="1"/>
</dbReference>
<feature type="compositionally biased region" description="Acidic residues" evidence="1">
    <location>
        <begin position="17"/>
        <end position="28"/>
    </location>
</feature>
<evidence type="ECO:0000256" key="1">
    <source>
        <dbReference type="SAM" id="MobiDB-lite"/>
    </source>
</evidence>
<feature type="compositionally biased region" description="Low complexity" evidence="1">
    <location>
        <begin position="32"/>
        <end position="42"/>
    </location>
</feature>
<reference evidence="2 3" key="1">
    <citation type="submission" date="2024-05" db="EMBL/GenBank/DDBJ databases">
        <title>Genome sequencing and assembly of Indian major carp, Cirrhinus mrigala (Hamilton, 1822).</title>
        <authorList>
            <person name="Mohindra V."/>
            <person name="Chowdhury L.M."/>
            <person name="Lal K."/>
            <person name="Jena J.K."/>
        </authorList>
    </citation>
    <scope>NUCLEOTIDE SEQUENCE [LARGE SCALE GENOMIC DNA]</scope>
    <source>
        <strain evidence="2">CM1030</strain>
        <tissue evidence="2">Blood</tissue>
    </source>
</reference>
<comment type="caution">
    <text evidence="2">The sequence shown here is derived from an EMBL/GenBank/DDBJ whole genome shotgun (WGS) entry which is preliminary data.</text>
</comment>
<dbReference type="PANTHER" id="PTHR21560:SF0">
    <property type="entry name" value="KINASE NON-CATALYTIC C-LOBE DOMAIN-CONTAINING PROTEIN 1"/>
    <property type="match status" value="1"/>
</dbReference>
<accession>A0ABD0PYE4</accession>
<dbReference type="EMBL" id="JAMKFB020000013">
    <property type="protein sequence ID" value="KAL0178720.1"/>
    <property type="molecule type" value="Genomic_DNA"/>
</dbReference>
<dbReference type="AlphaFoldDB" id="A0ABD0PYE4"/>
<protein>
    <submittedName>
        <fullName evidence="2">Uncharacterized protein</fullName>
    </submittedName>
</protein>
<dbReference type="InterPro" id="IPR029899">
    <property type="entry name" value="KNDC1"/>
</dbReference>
<organism evidence="2 3">
    <name type="scientific">Cirrhinus mrigala</name>
    <name type="common">Mrigala</name>
    <dbReference type="NCBI Taxonomy" id="683832"/>
    <lineage>
        <taxon>Eukaryota</taxon>
        <taxon>Metazoa</taxon>
        <taxon>Chordata</taxon>
        <taxon>Craniata</taxon>
        <taxon>Vertebrata</taxon>
        <taxon>Euteleostomi</taxon>
        <taxon>Actinopterygii</taxon>
        <taxon>Neopterygii</taxon>
        <taxon>Teleostei</taxon>
        <taxon>Ostariophysi</taxon>
        <taxon>Cypriniformes</taxon>
        <taxon>Cyprinidae</taxon>
        <taxon>Labeoninae</taxon>
        <taxon>Labeonini</taxon>
        <taxon>Cirrhinus</taxon>
    </lineage>
</organism>
<dbReference type="Proteomes" id="UP001529510">
    <property type="component" value="Unassembled WGS sequence"/>
</dbReference>
<keyword evidence="3" id="KW-1185">Reference proteome</keyword>
<name>A0ABD0PYE4_CIRMR</name>
<gene>
    <name evidence="2" type="ORF">M9458_027614</name>
</gene>
<feature type="non-terminal residue" evidence="2">
    <location>
        <position position="1"/>
    </location>
</feature>
<sequence>GRSVEDITDETVLREPDEQEESAAEDDGTGGVFSTGYSSSSSCKTLVNSPPPATPQIINQETADQPNFPTLSCANGICNNFLLQQDPQTGRLTLLPVQIAVLQPITGVDHFSTESLIKIPAKPSDDGVRDESVCVSRRDSPVSPESPVANIAVEPNAAPHCMNHSSSRSRHRSLCLQHVVELLREEFALDGYLKNRVQDLAM</sequence>
<evidence type="ECO:0000313" key="2">
    <source>
        <dbReference type="EMBL" id="KAL0178720.1"/>
    </source>
</evidence>
<feature type="region of interest" description="Disordered" evidence="1">
    <location>
        <begin position="1"/>
        <end position="51"/>
    </location>
</feature>
<feature type="non-terminal residue" evidence="2">
    <location>
        <position position="202"/>
    </location>
</feature>
<evidence type="ECO:0000313" key="3">
    <source>
        <dbReference type="Proteomes" id="UP001529510"/>
    </source>
</evidence>
<proteinExistence type="predicted"/>